<reference evidence="1 2" key="1">
    <citation type="submission" date="2017-10" db="EMBL/GenBank/DDBJ databases">
        <title>Frigbacter circumglobatus gen. nov. sp. nov., isolated from sediment cultured in situ.</title>
        <authorList>
            <person name="Zhao Z."/>
        </authorList>
    </citation>
    <scope>NUCLEOTIDE SEQUENCE [LARGE SCALE GENOMIC DNA]</scope>
    <source>
        <strain evidence="1 2">ZYL</strain>
    </source>
</reference>
<evidence type="ECO:0000313" key="1">
    <source>
        <dbReference type="EMBL" id="PHZ83840.1"/>
    </source>
</evidence>
<protein>
    <recommendedName>
        <fullName evidence="3">DUF2336 domain-containing protein</fullName>
    </recommendedName>
</protein>
<dbReference type="OrthoDB" id="8194627at2"/>
<sequence length="389" mass="44017">MKNDNKNKVDLTIMGMLDSNIASTDLILLAQQKSISARNELVENISDMFLSPEGRLTEHERALMNDILAKLINSVEKSVKKELSSRLANADQVSSDLAKQLASDSIDIAGPMLRKSSVLKDEDLIEIIRNRSDAHRMAIAIRSYVSDEVSSELIDHGSEDVVEALIRNENAEISELSMKYLVAESKNVDRFQEPLLNRQDLPIELAHRMYWWVSAALRRKIVLDYNVDDVVIDDLLEMATKTALRQHEVTDSVMLAALKLAREMAAADELDAFFLQNCLRQEKVNLFVASLSEMCGLDVKIIWRSMRERTGESLAIIMKSLDVDRDRFASLFLLIAQSRSGGRARATSLVKSIVSLYDDIKVKNAKVAVRHWQRDFRYQNAMSDIKDTT</sequence>
<dbReference type="EMBL" id="PDEM01000031">
    <property type="protein sequence ID" value="PHZ83840.1"/>
    <property type="molecule type" value="Genomic_DNA"/>
</dbReference>
<evidence type="ECO:0008006" key="3">
    <source>
        <dbReference type="Google" id="ProtNLM"/>
    </source>
</evidence>
<proteinExistence type="predicted"/>
<gene>
    <name evidence="1" type="ORF">CRD36_15930</name>
</gene>
<name>A0A2G4YNE8_9PROT</name>
<keyword evidence="2" id="KW-1185">Reference proteome</keyword>
<organism evidence="1 2">
    <name type="scientific">Paremcibacter congregatus</name>
    <dbReference type="NCBI Taxonomy" id="2043170"/>
    <lineage>
        <taxon>Bacteria</taxon>
        <taxon>Pseudomonadati</taxon>
        <taxon>Pseudomonadota</taxon>
        <taxon>Alphaproteobacteria</taxon>
        <taxon>Emcibacterales</taxon>
        <taxon>Emcibacteraceae</taxon>
        <taxon>Paremcibacter</taxon>
    </lineage>
</organism>
<dbReference type="RefSeq" id="WP_099474937.1">
    <property type="nucleotide sequence ID" value="NZ_CP041025.1"/>
</dbReference>
<dbReference type="Proteomes" id="UP000229730">
    <property type="component" value="Unassembled WGS sequence"/>
</dbReference>
<dbReference type="InterPro" id="IPR019285">
    <property type="entry name" value="DUF2336"/>
</dbReference>
<evidence type="ECO:0000313" key="2">
    <source>
        <dbReference type="Proteomes" id="UP000229730"/>
    </source>
</evidence>
<dbReference type="AlphaFoldDB" id="A0A2G4YNE8"/>
<dbReference type="InParanoid" id="A0A2G4YNE8"/>
<comment type="caution">
    <text evidence="1">The sequence shown here is derived from an EMBL/GenBank/DDBJ whole genome shotgun (WGS) entry which is preliminary data.</text>
</comment>
<accession>A0A2G4YNE8</accession>
<dbReference type="Pfam" id="PF10098">
    <property type="entry name" value="DUF2336"/>
    <property type="match status" value="1"/>
</dbReference>